<evidence type="ECO:0000256" key="1">
    <source>
        <dbReference type="SAM" id="MobiDB-lite"/>
    </source>
</evidence>
<dbReference type="AlphaFoldDB" id="A0A6A6XIA9"/>
<gene>
    <name evidence="2" type="ORF">K505DRAFT_323428</name>
</gene>
<name>A0A6A6XIA9_9PLEO</name>
<feature type="compositionally biased region" description="Low complexity" evidence="1">
    <location>
        <begin position="32"/>
        <end position="54"/>
    </location>
</feature>
<sequence>MSTSSQSSPSSARGTALVVLQTTPNRQANEVSSSIPSLSPSSAQTTTSSSPRASIGRPKPKSESTTSQRLPSFALPTRSSISKNLASPSSPRSESPTSQRLLSFALPTRSESPTSQRLPLFALPTRSESPTSKPLPSFALPTRSSLSKNLASSSPSKPSFTNPPQSSTLKGHPRELDLLLRREKFFNVKPHNPELPCYIAKLPSELRDLIYRYAAGSAVLISTKPDSPSQKRTLWPVILRVCRTIRYEASHEFYTTNHFNAGLDNTDFGFRSTRAWITKIPVPHRVFLSRNPNVRVQMLVFTIEAPFYSWNRNMLSAKWHGALQEVRKECRPFFDLDTITMQDQRNCLVSFARLAEWWLYCGRVVIEDIRWEYEVVFRTEWIGRRTQRMFQFLTCSFGAFALPCARVAKVTMAQKRVMKRPALYMLGRLDEIYSNVETTYTDTEEPITKRLRGILKQDRELWEAKVAALRQILETW</sequence>
<protein>
    <recommendedName>
        <fullName evidence="4">F-box domain-containing protein</fullName>
    </recommendedName>
</protein>
<dbReference type="OrthoDB" id="3942472at2759"/>
<dbReference type="Proteomes" id="UP000799757">
    <property type="component" value="Unassembled WGS sequence"/>
</dbReference>
<reference evidence="2" key="1">
    <citation type="journal article" date="2020" name="Stud. Mycol.">
        <title>101 Dothideomycetes genomes: a test case for predicting lifestyles and emergence of pathogens.</title>
        <authorList>
            <person name="Haridas S."/>
            <person name="Albert R."/>
            <person name="Binder M."/>
            <person name="Bloem J."/>
            <person name="Labutti K."/>
            <person name="Salamov A."/>
            <person name="Andreopoulos B."/>
            <person name="Baker S."/>
            <person name="Barry K."/>
            <person name="Bills G."/>
            <person name="Bluhm B."/>
            <person name="Cannon C."/>
            <person name="Castanera R."/>
            <person name="Culley D."/>
            <person name="Daum C."/>
            <person name="Ezra D."/>
            <person name="Gonzalez J."/>
            <person name="Henrissat B."/>
            <person name="Kuo A."/>
            <person name="Liang C."/>
            <person name="Lipzen A."/>
            <person name="Lutzoni F."/>
            <person name="Magnuson J."/>
            <person name="Mondo S."/>
            <person name="Nolan M."/>
            <person name="Ohm R."/>
            <person name="Pangilinan J."/>
            <person name="Park H.-J."/>
            <person name="Ramirez L."/>
            <person name="Alfaro M."/>
            <person name="Sun H."/>
            <person name="Tritt A."/>
            <person name="Yoshinaga Y."/>
            <person name="Zwiers L.-H."/>
            <person name="Turgeon B."/>
            <person name="Goodwin S."/>
            <person name="Spatafora J."/>
            <person name="Crous P."/>
            <person name="Grigoriev I."/>
        </authorList>
    </citation>
    <scope>NUCLEOTIDE SEQUENCE</scope>
    <source>
        <strain evidence="2">CBS 109.77</strain>
    </source>
</reference>
<feature type="compositionally biased region" description="Polar residues" evidence="1">
    <location>
        <begin position="20"/>
        <end position="31"/>
    </location>
</feature>
<evidence type="ECO:0000313" key="2">
    <source>
        <dbReference type="EMBL" id="KAF2796260.1"/>
    </source>
</evidence>
<keyword evidence="3" id="KW-1185">Reference proteome</keyword>
<dbReference type="EMBL" id="MU001835">
    <property type="protein sequence ID" value="KAF2796260.1"/>
    <property type="molecule type" value="Genomic_DNA"/>
</dbReference>
<feature type="compositionally biased region" description="Low complexity" evidence="1">
    <location>
        <begin position="1"/>
        <end position="11"/>
    </location>
</feature>
<feature type="compositionally biased region" description="Low complexity" evidence="1">
    <location>
        <begin position="87"/>
        <end position="98"/>
    </location>
</feature>
<evidence type="ECO:0008006" key="4">
    <source>
        <dbReference type="Google" id="ProtNLM"/>
    </source>
</evidence>
<proteinExistence type="predicted"/>
<evidence type="ECO:0000313" key="3">
    <source>
        <dbReference type="Proteomes" id="UP000799757"/>
    </source>
</evidence>
<feature type="compositionally biased region" description="Low complexity" evidence="1">
    <location>
        <begin position="144"/>
        <end position="159"/>
    </location>
</feature>
<feature type="compositionally biased region" description="Polar residues" evidence="1">
    <location>
        <begin position="160"/>
        <end position="169"/>
    </location>
</feature>
<feature type="compositionally biased region" description="Polar residues" evidence="1">
    <location>
        <begin position="77"/>
        <end position="86"/>
    </location>
</feature>
<organism evidence="2 3">
    <name type="scientific">Melanomma pulvis-pyrius CBS 109.77</name>
    <dbReference type="NCBI Taxonomy" id="1314802"/>
    <lineage>
        <taxon>Eukaryota</taxon>
        <taxon>Fungi</taxon>
        <taxon>Dikarya</taxon>
        <taxon>Ascomycota</taxon>
        <taxon>Pezizomycotina</taxon>
        <taxon>Dothideomycetes</taxon>
        <taxon>Pleosporomycetidae</taxon>
        <taxon>Pleosporales</taxon>
        <taxon>Melanommataceae</taxon>
        <taxon>Melanomma</taxon>
    </lineage>
</organism>
<feature type="region of interest" description="Disordered" evidence="1">
    <location>
        <begin position="1"/>
        <end position="171"/>
    </location>
</feature>
<accession>A0A6A6XIA9</accession>